<name>A0ABD6AF25_9EURY</name>
<dbReference type="Gene3D" id="4.10.320.10">
    <property type="entry name" value="E3-binding domain"/>
    <property type="match status" value="2"/>
</dbReference>
<dbReference type="InterPro" id="IPR003016">
    <property type="entry name" value="2-oxoA_DH_lipoyl-BS"/>
</dbReference>
<dbReference type="Pfam" id="PF00364">
    <property type="entry name" value="Biotin_lipoyl"/>
    <property type="match status" value="1"/>
</dbReference>
<dbReference type="Gene3D" id="2.40.50.100">
    <property type="match status" value="1"/>
</dbReference>
<reference evidence="9 10" key="1">
    <citation type="journal article" date="2019" name="Int. J. Syst. Evol. Microbiol.">
        <title>The Global Catalogue of Microorganisms (GCM) 10K type strain sequencing project: providing services to taxonomists for standard genome sequencing and annotation.</title>
        <authorList>
            <consortium name="The Broad Institute Genomics Platform"/>
            <consortium name="The Broad Institute Genome Sequencing Center for Infectious Disease"/>
            <person name="Wu L."/>
            <person name="Ma J."/>
        </authorList>
    </citation>
    <scope>NUCLEOTIDE SEQUENCE [LARGE SCALE GENOMIC DNA]</scope>
    <source>
        <strain evidence="9 10">PSR21</strain>
    </source>
</reference>
<gene>
    <name evidence="9" type="ORF">ACFQPE_18760</name>
</gene>
<dbReference type="EMBL" id="JBHTBF010000003">
    <property type="protein sequence ID" value="MFC7318822.1"/>
    <property type="molecule type" value="Genomic_DNA"/>
</dbReference>
<feature type="domain" description="Peripheral subunit-binding (PSBD)" evidence="8">
    <location>
        <begin position="142"/>
        <end position="179"/>
    </location>
</feature>
<dbReference type="SUPFAM" id="SSF47005">
    <property type="entry name" value="Peripheral subunit-binding domain of 2-oxo acid dehydrogenase complex"/>
    <property type="match status" value="2"/>
</dbReference>
<protein>
    <submittedName>
        <fullName evidence="9">2-oxo acid dehydrogenase subunit E2</fullName>
    </submittedName>
</protein>
<feature type="region of interest" description="Disordered" evidence="6">
    <location>
        <begin position="497"/>
        <end position="519"/>
    </location>
</feature>
<feature type="compositionally biased region" description="Basic and acidic residues" evidence="6">
    <location>
        <begin position="178"/>
        <end position="200"/>
    </location>
</feature>
<feature type="domain" description="Lipoyl-binding" evidence="7">
    <location>
        <begin position="12"/>
        <end position="87"/>
    </location>
</feature>
<evidence type="ECO:0000313" key="10">
    <source>
        <dbReference type="Proteomes" id="UP001596547"/>
    </source>
</evidence>
<evidence type="ECO:0000259" key="8">
    <source>
        <dbReference type="PROSITE" id="PS51826"/>
    </source>
</evidence>
<dbReference type="GO" id="GO:0016746">
    <property type="term" value="F:acyltransferase activity"/>
    <property type="evidence" value="ECO:0007669"/>
    <property type="project" value="UniProtKB-KW"/>
</dbReference>
<feature type="region of interest" description="Disordered" evidence="6">
    <location>
        <begin position="90"/>
        <end position="143"/>
    </location>
</feature>
<dbReference type="InterPro" id="IPR023213">
    <property type="entry name" value="CAT-like_dom_sf"/>
</dbReference>
<keyword evidence="5" id="KW-0012">Acyltransferase</keyword>
<dbReference type="AlphaFoldDB" id="A0ABD6AF25"/>
<evidence type="ECO:0000256" key="2">
    <source>
        <dbReference type="ARBA" id="ARBA00007317"/>
    </source>
</evidence>
<evidence type="ECO:0000313" key="9">
    <source>
        <dbReference type="EMBL" id="MFC7318822.1"/>
    </source>
</evidence>
<keyword evidence="4" id="KW-0450">Lipoyl</keyword>
<dbReference type="RefSeq" id="WP_276306343.1">
    <property type="nucleotide sequence ID" value="NZ_CP119993.1"/>
</dbReference>
<evidence type="ECO:0000256" key="6">
    <source>
        <dbReference type="SAM" id="MobiDB-lite"/>
    </source>
</evidence>
<dbReference type="GeneID" id="79316990"/>
<dbReference type="InterPro" id="IPR036625">
    <property type="entry name" value="E3-bd_dom_sf"/>
</dbReference>
<comment type="similarity">
    <text evidence="2">Belongs to the 2-oxoacid dehydrogenase family.</text>
</comment>
<dbReference type="Pfam" id="PF02817">
    <property type="entry name" value="E3_binding"/>
    <property type="match status" value="2"/>
</dbReference>
<feature type="region of interest" description="Disordered" evidence="6">
    <location>
        <begin position="224"/>
        <end position="262"/>
    </location>
</feature>
<sequence>MFRTPGVDELMVQAIRMPMMGNTMEIGLLAEWVVDEGDSVEEDDVIAVVESEKAVADVVASQDGTLARVDVGEGEEVPPGTVLGIVLGRDESLDGAPAPRSRVEPGEIDGGTAPEAALPTGTTSEQDPDGGVASAETTGDVPAAPGARRLAAEHGVDLTDLDGTGPDGAVLKTDVEEHLDQTEPVPAERTDRSSVTERRVFTSPSTRRLARELGVSLTDVGGTGIGGRVTESDVRAAASNADGRESTPGIGTARSEGLATEPTRNDADALGVTIDEERPLSGVRRTIAARMSRSAREAPHVTLNREVEVERALQTAEELAQAGDGSIGFTDLLVAATVRALERYPDFNAWFEDGRLRSVSEVNVAIAVDAAAGLVTPVIRESERRSLVEIARERRRLTDAVLDGEYSMDDLRGGTFTISNLGMFGVDSFDPIINPPQVAILGVGRVRDGDERSCTLSLSFDHRVVDGADAARFLDALTTGIEAPAVVVTERSAAGAGEWGVSDTSSATDSRAPGDDEPVSMDELVRRDLRERAGDIAAAHDWSVPTFEVHLEDGHPSITVQAPGTISRANTKRLAYAACRESVYAEAITGLRDPEITVE</sequence>
<dbReference type="Proteomes" id="UP001596547">
    <property type="component" value="Unassembled WGS sequence"/>
</dbReference>
<evidence type="ECO:0000256" key="5">
    <source>
        <dbReference type="ARBA" id="ARBA00023315"/>
    </source>
</evidence>
<dbReference type="CDD" id="cd06849">
    <property type="entry name" value="lipoyl_domain"/>
    <property type="match status" value="1"/>
</dbReference>
<dbReference type="Pfam" id="PF00198">
    <property type="entry name" value="2-oxoacid_dh"/>
    <property type="match status" value="1"/>
</dbReference>
<dbReference type="InterPro" id="IPR000089">
    <property type="entry name" value="Biotin_lipoyl"/>
</dbReference>
<comment type="cofactor">
    <cofactor evidence="1">
        <name>(R)-lipoate</name>
        <dbReference type="ChEBI" id="CHEBI:83088"/>
    </cofactor>
</comment>
<dbReference type="SUPFAM" id="SSF51230">
    <property type="entry name" value="Single hybrid motif"/>
    <property type="match status" value="1"/>
</dbReference>
<dbReference type="SUPFAM" id="SSF52777">
    <property type="entry name" value="CoA-dependent acyltransferases"/>
    <property type="match status" value="1"/>
</dbReference>
<evidence type="ECO:0000256" key="1">
    <source>
        <dbReference type="ARBA" id="ARBA00001938"/>
    </source>
</evidence>
<evidence type="ECO:0000256" key="4">
    <source>
        <dbReference type="ARBA" id="ARBA00022823"/>
    </source>
</evidence>
<feature type="domain" description="Peripheral subunit-binding (PSBD)" evidence="8">
    <location>
        <begin position="201"/>
        <end position="238"/>
    </location>
</feature>
<dbReference type="Gene3D" id="3.30.559.10">
    <property type="entry name" value="Chloramphenicol acetyltransferase-like domain"/>
    <property type="match status" value="1"/>
</dbReference>
<dbReference type="InterPro" id="IPR004167">
    <property type="entry name" value="PSBD"/>
</dbReference>
<feature type="region of interest" description="Disordered" evidence="6">
    <location>
        <begin position="178"/>
        <end position="203"/>
    </location>
</feature>
<organism evidence="9 10">
    <name type="scientific">Halomarina halobia</name>
    <dbReference type="NCBI Taxonomy" id="3033386"/>
    <lineage>
        <taxon>Archaea</taxon>
        <taxon>Methanobacteriati</taxon>
        <taxon>Methanobacteriota</taxon>
        <taxon>Stenosarchaea group</taxon>
        <taxon>Halobacteria</taxon>
        <taxon>Halobacteriales</taxon>
        <taxon>Natronomonadaceae</taxon>
        <taxon>Halomarina</taxon>
    </lineage>
</organism>
<evidence type="ECO:0000259" key="7">
    <source>
        <dbReference type="PROSITE" id="PS50968"/>
    </source>
</evidence>
<comment type="caution">
    <text evidence="9">The sequence shown here is derived from an EMBL/GenBank/DDBJ whole genome shotgun (WGS) entry which is preliminary data.</text>
</comment>
<accession>A0ABD6AF25</accession>
<dbReference type="PROSITE" id="PS51826">
    <property type="entry name" value="PSBD"/>
    <property type="match status" value="2"/>
</dbReference>
<dbReference type="PANTHER" id="PTHR43178:SF5">
    <property type="entry name" value="LIPOAMIDE ACYLTRANSFERASE COMPONENT OF BRANCHED-CHAIN ALPHA-KETO ACID DEHYDROGENASE COMPLEX, MITOCHONDRIAL"/>
    <property type="match status" value="1"/>
</dbReference>
<dbReference type="InterPro" id="IPR001078">
    <property type="entry name" value="2-oxoacid_DH_actylTfrase"/>
</dbReference>
<proteinExistence type="inferred from homology"/>
<dbReference type="InterPro" id="IPR050743">
    <property type="entry name" value="2-oxoacid_DH_E2_comp"/>
</dbReference>
<evidence type="ECO:0000256" key="3">
    <source>
        <dbReference type="ARBA" id="ARBA00022679"/>
    </source>
</evidence>
<keyword evidence="10" id="KW-1185">Reference proteome</keyword>
<dbReference type="PROSITE" id="PS00189">
    <property type="entry name" value="LIPOYL"/>
    <property type="match status" value="1"/>
</dbReference>
<dbReference type="PANTHER" id="PTHR43178">
    <property type="entry name" value="DIHYDROLIPOAMIDE ACETYLTRANSFERASE COMPONENT OF PYRUVATE DEHYDROGENASE COMPLEX"/>
    <property type="match status" value="1"/>
</dbReference>
<dbReference type="PROSITE" id="PS50968">
    <property type="entry name" value="BIOTINYL_LIPOYL"/>
    <property type="match status" value="1"/>
</dbReference>
<dbReference type="InterPro" id="IPR011053">
    <property type="entry name" value="Single_hybrid_motif"/>
</dbReference>
<keyword evidence="3" id="KW-0808">Transferase</keyword>